<comment type="subcellular location">
    <subcellularLocation>
        <location evidence="1">Membrane</location>
    </subcellularLocation>
</comment>
<dbReference type="InterPro" id="IPR005311">
    <property type="entry name" value="PBP_dimer"/>
</dbReference>
<keyword evidence="7" id="KW-0328">Glycosyltransferase</keyword>
<keyword evidence="7" id="KW-0808">Transferase</keyword>
<evidence type="ECO:0000313" key="7">
    <source>
        <dbReference type="EMBL" id="CAA6807648.1"/>
    </source>
</evidence>
<evidence type="ECO:0000256" key="2">
    <source>
        <dbReference type="ARBA" id="ARBA00022645"/>
    </source>
</evidence>
<reference evidence="7" key="1">
    <citation type="submission" date="2020-01" db="EMBL/GenBank/DDBJ databases">
        <authorList>
            <person name="Meier V. D."/>
            <person name="Meier V D."/>
        </authorList>
    </citation>
    <scope>NUCLEOTIDE SEQUENCE</scope>
    <source>
        <strain evidence="7">HLG_WM_MAG_02</strain>
    </source>
</reference>
<sequence length="627" mass="70615">MQENKMIRYRSAILLSLFIGIFILFFIFLVNLAQKIGNTDELKTKIVKLENKAVRGEILSADNFVLAYSNKLFRAEVHTRSIDPKKKTLFIKLFSIYSGLSEDEIASKFLDKSGKAKSGYIYLDDNLDYRLASDLKSLSYKMMRLKIFRPLNPSNPHIIHGLDIVPFSEKRYFPHKDILTPVIGYTRKTEEKYAKEEGVKGLEKSYGSYLMSERDGLIQGKSDSVRTPLRTGESREVKRVDGLNLHLNMELSFQKEVEKVLDEMKSQTAAQEVMAAVMNSQTGQLLALATSERFDPAHIYQKDVNSLNPNFSEYLYEPGSVMKPLTMAIALDENKVDLRKSIRLGGKLVVSKTYTISDDDYFEALTPKGILMYSSNIGISKIAWRLSGQELYGGWKKFGLALASGIDLSKELIGRIKAPYLLKHKVHAANTAYGYGLLVNFMQLIKAYSAFNNNGIAVTPKIVNQMSDQEGKMYEVPRAVPALQACSAKTAHIINNMLQETVNRGTGTAAQYDGLDVGGKTGTAHISEHGKYVEKYHSSFFGFVNDKLGHKYTIGVFVIKPKKVYFASQTAAPTFQKIVAKMVEHKYLTVDKALAKRHLALREEIRAKKHAAYVRKIQAYNKKHGIK</sequence>
<feature type="domain" description="Penicillin-binding protein dimerisation" evidence="6">
    <location>
        <begin position="52"/>
        <end position="213"/>
    </location>
</feature>
<protein>
    <submittedName>
        <fullName evidence="7">Cell division protein FtsI [Peptidoglycan synthetase] (EC)</fullName>
        <ecNumber evidence="7">2.4.1.129</ecNumber>
    </submittedName>
</protein>
<keyword evidence="7" id="KW-0132">Cell division</keyword>
<dbReference type="GO" id="GO:0004180">
    <property type="term" value="F:carboxypeptidase activity"/>
    <property type="evidence" value="ECO:0007669"/>
    <property type="project" value="UniProtKB-KW"/>
</dbReference>
<keyword evidence="2" id="KW-0121">Carboxypeptidase</keyword>
<dbReference type="SUPFAM" id="SSF56601">
    <property type="entry name" value="beta-lactamase/transpeptidase-like"/>
    <property type="match status" value="1"/>
</dbReference>
<dbReference type="Gene3D" id="3.30.450.330">
    <property type="match status" value="1"/>
</dbReference>
<keyword evidence="4" id="KW-0812">Transmembrane</keyword>
<dbReference type="InterPro" id="IPR001460">
    <property type="entry name" value="PCN-bd_Tpept"/>
</dbReference>
<evidence type="ECO:0000256" key="1">
    <source>
        <dbReference type="ARBA" id="ARBA00004370"/>
    </source>
</evidence>
<evidence type="ECO:0000256" key="3">
    <source>
        <dbReference type="ARBA" id="ARBA00023136"/>
    </source>
</evidence>
<feature type="domain" description="Penicillin-binding protein transpeptidase" evidence="5">
    <location>
        <begin position="274"/>
        <end position="579"/>
    </location>
</feature>
<dbReference type="Gene3D" id="3.40.710.10">
    <property type="entry name" value="DD-peptidase/beta-lactamase superfamily"/>
    <property type="match status" value="1"/>
</dbReference>
<keyword evidence="2" id="KW-0645">Protease</keyword>
<proteinExistence type="predicted"/>
<dbReference type="GO" id="GO:0051301">
    <property type="term" value="P:cell division"/>
    <property type="evidence" value="ECO:0007669"/>
    <property type="project" value="UniProtKB-KW"/>
</dbReference>
<dbReference type="InterPro" id="IPR012338">
    <property type="entry name" value="Beta-lactam/transpept-like"/>
</dbReference>
<evidence type="ECO:0000259" key="6">
    <source>
        <dbReference type="Pfam" id="PF03717"/>
    </source>
</evidence>
<dbReference type="PANTHER" id="PTHR30627">
    <property type="entry name" value="PEPTIDOGLYCAN D,D-TRANSPEPTIDASE"/>
    <property type="match status" value="1"/>
</dbReference>
<dbReference type="Pfam" id="PF03717">
    <property type="entry name" value="PBP_dimer"/>
    <property type="match status" value="1"/>
</dbReference>
<feature type="transmembrane region" description="Helical" evidence="4">
    <location>
        <begin position="12"/>
        <end position="33"/>
    </location>
</feature>
<evidence type="ECO:0000256" key="4">
    <source>
        <dbReference type="SAM" id="Phobius"/>
    </source>
</evidence>
<gene>
    <name evidence="7" type="ORF">HELGO_WM34404</name>
</gene>
<dbReference type="PANTHER" id="PTHR30627:SF1">
    <property type="entry name" value="PEPTIDOGLYCAN D,D-TRANSPEPTIDASE FTSI"/>
    <property type="match status" value="1"/>
</dbReference>
<evidence type="ECO:0000259" key="5">
    <source>
        <dbReference type="Pfam" id="PF00905"/>
    </source>
</evidence>
<dbReference type="GO" id="GO:0071555">
    <property type="term" value="P:cell wall organization"/>
    <property type="evidence" value="ECO:0007669"/>
    <property type="project" value="TreeGrafter"/>
</dbReference>
<dbReference type="GO" id="GO:0008658">
    <property type="term" value="F:penicillin binding"/>
    <property type="evidence" value="ECO:0007669"/>
    <property type="project" value="InterPro"/>
</dbReference>
<dbReference type="EC" id="2.4.1.129" evidence="7"/>
<dbReference type="SUPFAM" id="SSF56519">
    <property type="entry name" value="Penicillin binding protein dimerisation domain"/>
    <property type="match status" value="1"/>
</dbReference>
<dbReference type="GO" id="GO:0016757">
    <property type="term" value="F:glycosyltransferase activity"/>
    <property type="evidence" value="ECO:0007669"/>
    <property type="project" value="UniProtKB-KW"/>
</dbReference>
<organism evidence="7">
    <name type="scientific">uncultured Sulfurovum sp</name>
    <dbReference type="NCBI Taxonomy" id="269237"/>
    <lineage>
        <taxon>Bacteria</taxon>
        <taxon>Pseudomonadati</taxon>
        <taxon>Campylobacterota</taxon>
        <taxon>Epsilonproteobacteria</taxon>
        <taxon>Campylobacterales</taxon>
        <taxon>Sulfurovaceae</taxon>
        <taxon>Sulfurovum</taxon>
        <taxon>environmental samples</taxon>
    </lineage>
</organism>
<keyword evidence="4" id="KW-1133">Transmembrane helix</keyword>
<keyword evidence="3 4" id="KW-0472">Membrane</keyword>
<accession>A0A6S6SWI3</accession>
<dbReference type="Gene3D" id="3.90.1310.10">
    <property type="entry name" value="Penicillin-binding protein 2a (Domain 2)"/>
    <property type="match status" value="1"/>
</dbReference>
<keyword evidence="7" id="KW-0131">Cell cycle</keyword>
<keyword evidence="2" id="KW-0378">Hydrolase</keyword>
<dbReference type="InterPro" id="IPR036138">
    <property type="entry name" value="PBP_dimer_sf"/>
</dbReference>
<dbReference type="Pfam" id="PF00905">
    <property type="entry name" value="Transpeptidase"/>
    <property type="match status" value="1"/>
</dbReference>
<name>A0A6S6SWI3_9BACT</name>
<dbReference type="AlphaFoldDB" id="A0A6S6SWI3"/>
<dbReference type="EMBL" id="CACVAZ010000041">
    <property type="protein sequence ID" value="CAA6807648.1"/>
    <property type="molecule type" value="Genomic_DNA"/>
</dbReference>
<dbReference type="InterPro" id="IPR050515">
    <property type="entry name" value="Beta-lactam/transpept"/>
</dbReference>
<dbReference type="GO" id="GO:0005886">
    <property type="term" value="C:plasma membrane"/>
    <property type="evidence" value="ECO:0007669"/>
    <property type="project" value="TreeGrafter"/>
</dbReference>